<reference evidence="4 5" key="1">
    <citation type="submission" date="2024-04" db="EMBL/GenBank/DDBJ databases">
        <title>Albibacterium profundi sp. nov., isolated from sediment of the Challenger Deep of Mariana Trench.</title>
        <authorList>
            <person name="Wang Y."/>
        </authorList>
    </citation>
    <scope>NUCLEOTIDE SEQUENCE [LARGE SCALE GENOMIC DNA]</scope>
    <source>
        <strain evidence="4 5">RHL897</strain>
    </source>
</reference>
<dbReference type="Gene3D" id="3.90.470.20">
    <property type="entry name" value="4'-phosphopantetheinyl transferase domain"/>
    <property type="match status" value="1"/>
</dbReference>
<keyword evidence="2 4" id="KW-0808">Transferase</keyword>
<dbReference type="RefSeq" id="WP_375557279.1">
    <property type="nucleotide sequence ID" value="NZ_JBBVGT010000002.1"/>
</dbReference>
<feature type="domain" description="4'-phosphopantetheinyl transferase" evidence="3">
    <location>
        <begin position="106"/>
        <end position="208"/>
    </location>
</feature>
<evidence type="ECO:0000313" key="5">
    <source>
        <dbReference type="Proteomes" id="UP001580928"/>
    </source>
</evidence>
<evidence type="ECO:0000256" key="2">
    <source>
        <dbReference type="ARBA" id="ARBA00022679"/>
    </source>
</evidence>
<sequence length="212" mass="24797">MPIRFIKEIEDGSTLALWYIDEDEVVLKKGLKMSEVEERELSNIRAPYGRIRWLAVRRALNSLFSQDITECLKDEHGKPFVKDFDGYISLSHSNEYAIAIMHPKHPVGVDIEIVQPKIKRIKRKFMTDKELSFIQEEHEIEQLYACWCAKESIFKWQGRKGISLKQNIDIVPFEYQHEGQLQARLNTSEGSQLLTVEYEKLEGYFLAYVSNP</sequence>
<keyword evidence="5" id="KW-1185">Reference proteome</keyword>
<dbReference type="EMBL" id="JBBVGT010000002">
    <property type="protein sequence ID" value="MFB5945745.1"/>
    <property type="molecule type" value="Genomic_DNA"/>
</dbReference>
<comment type="similarity">
    <text evidence="1">Belongs to the P-Pant transferase superfamily. Gsp/Sfp/HetI/AcpT family.</text>
</comment>
<dbReference type="PANTHER" id="PTHR12215:SF10">
    <property type="entry name" value="L-AMINOADIPATE-SEMIALDEHYDE DEHYDROGENASE-PHOSPHOPANTETHEINYL TRANSFERASE"/>
    <property type="match status" value="1"/>
</dbReference>
<comment type="caution">
    <text evidence="4">The sequence shown here is derived from an EMBL/GenBank/DDBJ whole genome shotgun (WGS) entry which is preliminary data.</text>
</comment>
<evidence type="ECO:0000256" key="1">
    <source>
        <dbReference type="ARBA" id="ARBA00010990"/>
    </source>
</evidence>
<dbReference type="PANTHER" id="PTHR12215">
    <property type="entry name" value="PHOSPHOPANTETHEINE TRANSFERASE"/>
    <property type="match status" value="1"/>
</dbReference>
<dbReference type="GO" id="GO:0016740">
    <property type="term" value="F:transferase activity"/>
    <property type="evidence" value="ECO:0007669"/>
    <property type="project" value="UniProtKB-KW"/>
</dbReference>
<dbReference type="SUPFAM" id="SSF56214">
    <property type="entry name" value="4'-phosphopantetheinyl transferase"/>
    <property type="match status" value="2"/>
</dbReference>
<evidence type="ECO:0000313" key="4">
    <source>
        <dbReference type="EMBL" id="MFB5945745.1"/>
    </source>
</evidence>
<name>A0ABV5CDW2_9SPHI</name>
<proteinExistence type="inferred from homology"/>
<gene>
    <name evidence="4" type="ORF">WKR92_07855</name>
</gene>
<dbReference type="Proteomes" id="UP001580928">
    <property type="component" value="Unassembled WGS sequence"/>
</dbReference>
<evidence type="ECO:0000259" key="3">
    <source>
        <dbReference type="Pfam" id="PF01648"/>
    </source>
</evidence>
<dbReference type="InterPro" id="IPR037143">
    <property type="entry name" value="4-PPantetheinyl_Trfase_dom_sf"/>
</dbReference>
<organism evidence="4 5">
    <name type="scientific">Albibacterium profundi</name>
    <dbReference type="NCBI Taxonomy" id="3134906"/>
    <lineage>
        <taxon>Bacteria</taxon>
        <taxon>Pseudomonadati</taxon>
        <taxon>Bacteroidota</taxon>
        <taxon>Sphingobacteriia</taxon>
        <taxon>Sphingobacteriales</taxon>
        <taxon>Sphingobacteriaceae</taxon>
        <taxon>Albibacterium</taxon>
    </lineage>
</organism>
<dbReference type="InterPro" id="IPR050559">
    <property type="entry name" value="P-Pant_transferase_sf"/>
</dbReference>
<accession>A0ABV5CDW2</accession>
<protein>
    <submittedName>
        <fullName evidence="4">4'-phosphopantetheinyl transferase superfamily protein</fullName>
    </submittedName>
</protein>
<dbReference type="Pfam" id="PF01648">
    <property type="entry name" value="ACPS"/>
    <property type="match status" value="1"/>
</dbReference>
<dbReference type="InterPro" id="IPR008278">
    <property type="entry name" value="4-PPantetheinyl_Trfase_dom"/>
</dbReference>